<dbReference type="OrthoDB" id="1027101at2759"/>
<evidence type="ECO:0008006" key="4">
    <source>
        <dbReference type="Google" id="ProtNLM"/>
    </source>
</evidence>
<name>A0A8X7U9Q2_BRACI</name>
<feature type="transmembrane region" description="Helical" evidence="1">
    <location>
        <begin position="143"/>
        <end position="163"/>
    </location>
</feature>
<proteinExistence type="predicted"/>
<evidence type="ECO:0000313" key="3">
    <source>
        <dbReference type="Proteomes" id="UP000886595"/>
    </source>
</evidence>
<dbReference type="PANTHER" id="PTHR33248">
    <property type="entry name" value="ZINC ION-BINDING PROTEIN"/>
    <property type="match status" value="1"/>
</dbReference>
<gene>
    <name evidence="2" type="ORF">Bca52824_062746</name>
</gene>
<organism evidence="2 3">
    <name type="scientific">Brassica carinata</name>
    <name type="common">Ethiopian mustard</name>
    <name type="synonym">Abyssinian cabbage</name>
    <dbReference type="NCBI Taxonomy" id="52824"/>
    <lineage>
        <taxon>Eukaryota</taxon>
        <taxon>Viridiplantae</taxon>
        <taxon>Streptophyta</taxon>
        <taxon>Embryophyta</taxon>
        <taxon>Tracheophyta</taxon>
        <taxon>Spermatophyta</taxon>
        <taxon>Magnoliopsida</taxon>
        <taxon>eudicotyledons</taxon>
        <taxon>Gunneridae</taxon>
        <taxon>Pentapetalae</taxon>
        <taxon>rosids</taxon>
        <taxon>malvids</taxon>
        <taxon>Brassicales</taxon>
        <taxon>Brassicaceae</taxon>
        <taxon>Brassiceae</taxon>
        <taxon>Brassica</taxon>
    </lineage>
</organism>
<dbReference type="Proteomes" id="UP000886595">
    <property type="component" value="Unassembled WGS sequence"/>
</dbReference>
<evidence type="ECO:0000256" key="1">
    <source>
        <dbReference type="SAM" id="Phobius"/>
    </source>
</evidence>
<reference evidence="2 3" key="1">
    <citation type="submission" date="2020-02" db="EMBL/GenBank/DDBJ databases">
        <authorList>
            <person name="Ma Q."/>
            <person name="Huang Y."/>
            <person name="Song X."/>
            <person name="Pei D."/>
        </authorList>
    </citation>
    <scope>NUCLEOTIDE SEQUENCE [LARGE SCALE GENOMIC DNA]</scope>
    <source>
        <strain evidence="2">Sxm20200214</strain>
        <tissue evidence="2">Leaf</tissue>
    </source>
</reference>
<protein>
    <recommendedName>
        <fullName evidence="4">Zinc finger GRF-type domain-containing protein</fullName>
    </recommendedName>
</protein>
<evidence type="ECO:0000313" key="2">
    <source>
        <dbReference type="EMBL" id="KAG2268191.1"/>
    </source>
</evidence>
<sequence>MGQDYSYTQPSSSAESLDMTSLLEAECELYKDEDDNRILHQVYGDEADDGMPSTCYCGSDAVVATSYTRKDPRRLYLTCENVNDGDCHIWKWWDVAVTEELRDVQTQLRLVKEQAFECDQKLMKLQKVVCELSKKNALLRNGFTLRVCVMVAALLLVGLAVMFQSGRASKN</sequence>
<dbReference type="AlphaFoldDB" id="A0A8X7U9Q2"/>
<keyword evidence="1" id="KW-1133">Transmembrane helix</keyword>
<keyword evidence="1" id="KW-0812">Transmembrane</keyword>
<comment type="caution">
    <text evidence="2">The sequence shown here is derived from an EMBL/GenBank/DDBJ whole genome shotgun (WGS) entry which is preliminary data.</text>
</comment>
<dbReference type="EMBL" id="JAAMPC010000013">
    <property type="protein sequence ID" value="KAG2268191.1"/>
    <property type="molecule type" value="Genomic_DNA"/>
</dbReference>
<accession>A0A8X7U9Q2</accession>
<keyword evidence="3" id="KW-1185">Reference proteome</keyword>
<keyword evidence="1" id="KW-0472">Membrane</keyword>